<reference evidence="3" key="1">
    <citation type="submission" date="2019-07" db="EMBL/GenBank/DDBJ databases">
        <authorList>
            <person name="Palmer J.M."/>
        </authorList>
    </citation>
    <scope>NUCLEOTIDE SEQUENCE</scope>
    <source>
        <strain evidence="3">PC9</strain>
    </source>
</reference>
<protein>
    <submittedName>
        <fullName evidence="3">Uncharacterized protein</fullName>
    </submittedName>
</protein>
<dbReference type="GeneID" id="59371340"/>
<dbReference type="VEuPathDB" id="FungiDB:PC9H_001499"/>
<organism evidence="3 4">
    <name type="scientific">Pleurotus ostreatus</name>
    <name type="common">Oyster mushroom</name>
    <name type="synonym">White-rot fungus</name>
    <dbReference type="NCBI Taxonomy" id="5322"/>
    <lineage>
        <taxon>Eukaryota</taxon>
        <taxon>Fungi</taxon>
        <taxon>Dikarya</taxon>
        <taxon>Basidiomycota</taxon>
        <taxon>Agaricomycotina</taxon>
        <taxon>Agaricomycetes</taxon>
        <taxon>Agaricomycetidae</taxon>
        <taxon>Agaricales</taxon>
        <taxon>Pleurotineae</taxon>
        <taxon>Pleurotaceae</taxon>
        <taxon>Pleurotus</taxon>
    </lineage>
</organism>
<comment type="caution">
    <text evidence="3">The sequence shown here is derived from an EMBL/GenBank/DDBJ whole genome shotgun (WGS) entry which is preliminary data.</text>
</comment>
<feature type="region of interest" description="Disordered" evidence="1">
    <location>
        <begin position="619"/>
        <end position="650"/>
    </location>
</feature>
<dbReference type="RefSeq" id="XP_036636994.1">
    <property type="nucleotide sequence ID" value="XM_036771149.1"/>
</dbReference>
<feature type="region of interest" description="Disordered" evidence="1">
    <location>
        <begin position="544"/>
        <end position="572"/>
    </location>
</feature>
<keyword evidence="4" id="KW-1185">Reference proteome</keyword>
<name>A0A8H7AAJ9_PLEOS</name>
<proteinExistence type="predicted"/>
<dbReference type="OrthoDB" id="3192156at2759"/>
<feature type="compositionally biased region" description="Low complexity" evidence="1">
    <location>
        <begin position="626"/>
        <end position="641"/>
    </location>
</feature>
<dbReference type="EMBL" id="JACETU010000001">
    <property type="protein sequence ID" value="KAF7441150.1"/>
    <property type="molecule type" value="Genomic_DNA"/>
</dbReference>
<gene>
    <name evidence="3" type="ORF">PC9H_001499</name>
</gene>
<keyword evidence="2" id="KW-0812">Transmembrane</keyword>
<evidence type="ECO:0000256" key="2">
    <source>
        <dbReference type="SAM" id="Phobius"/>
    </source>
</evidence>
<feature type="compositionally biased region" description="Basic and acidic residues" evidence="1">
    <location>
        <begin position="495"/>
        <end position="506"/>
    </location>
</feature>
<dbReference type="Proteomes" id="UP000623687">
    <property type="component" value="Unassembled WGS sequence"/>
</dbReference>
<keyword evidence="2" id="KW-1133">Transmembrane helix</keyword>
<feature type="transmembrane region" description="Helical" evidence="2">
    <location>
        <begin position="320"/>
        <end position="341"/>
    </location>
</feature>
<evidence type="ECO:0000313" key="4">
    <source>
        <dbReference type="Proteomes" id="UP000623687"/>
    </source>
</evidence>
<keyword evidence="2" id="KW-0472">Membrane</keyword>
<accession>A0A8H7AAJ9</accession>
<dbReference type="AlphaFoldDB" id="A0A8H7AAJ9"/>
<evidence type="ECO:0000256" key="1">
    <source>
        <dbReference type="SAM" id="MobiDB-lite"/>
    </source>
</evidence>
<evidence type="ECO:0000313" key="3">
    <source>
        <dbReference type="EMBL" id="KAF7441150.1"/>
    </source>
</evidence>
<feature type="transmembrane region" description="Helical" evidence="2">
    <location>
        <begin position="20"/>
        <end position="43"/>
    </location>
</feature>
<feature type="region of interest" description="Disordered" evidence="1">
    <location>
        <begin position="469"/>
        <end position="510"/>
    </location>
</feature>
<feature type="region of interest" description="Disordered" evidence="1">
    <location>
        <begin position="402"/>
        <end position="434"/>
    </location>
</feature>
<sequence>MTVLSQFVAVFNYTLQPIAPFSWFGLGISTLDVVAAFRLCLVLRQIRDLYKRQHVAVKGHNEVEDDSFVKKLATTLTVVYGGEAIAGPFLGLPPSFMVSGTVPALYAAIQALIEYLPESFVPISSFENEIPLAIVDGFTRAMLLCTLIPPAVTANPSPVIASSPWALLLTSLITANTGFFVVNSVSFLHPTSLSLRTPPELQAYGWTTMDLWCAPTITGLYALLTHAQPFWAEVHTVLMQLLGGSVDSKQAEPLDPETARALCAMVLSVMFTSRTVNNSFGSYFKTLGQKKQEAKAKAKTQAELFILTSPLRLSTITMQFTVKFAALAFLAQVAVIAAFPLDAMVTDEYVYREQGYDNDLEARGPTKRPTQQECEVACTLAGLQGQAWNQCVSQCVAGNYPTPPPSPQNRPVQQAKPAVRPAPRIKVGKRGPTKRPTQQECEVACTLAGLQGQAWSQCVSQCVAGNYPTPPPSPQNRPVQQARPAVRPAPRIKAGKRESEDLEARGPTKRPTQQECEVACTLAGFQGQAWSQCVSQCVAGNYPTPPPSPQNRPLQQARPAVRPAPRIKAGKRDLEDLEARGPTKRPTQQECEVACTLAGFQGQAWNQCVSQCVAGNYPTPPPSPQNRPAQQARPAVRPAPRVKVGKREAEDGDEDLWTDLADAPHWALEVVARSKDLPLRVRLGSPNYHLHLAEILDAVVASTPEGIKYRISGTSELSSID</sequence>